<feature type="region of interest" description="Disordered" evidence="1">
    <location>
        <begin position="20"/>
        <end position="46"/>
    </location>
</feature>
<protein>
    <submittedName>
        <fullName evidence="2">BY PROTMAP: gi|342320748|gb|EGU12687.1| Proteophosphoglycan ppg4 [Rhodotorula glutinis ATCC 204091]</fullName>
    </submittedName>
</protein>
<feature type="compositionally biased region" description="Low complexity" evidence="1">
    <location>
        <begin position="20"/>
        <end position="31"/>
    </location>
</feature>
<feature type="compositionally biased region" description="Basic and acidic residues" evidence="1">
    <location>
        <begin position="35"/>
        <end position="46"/>
    </location>
</feature>
<feature type="region of interest" description="Disordered" evidence="1">
    <location>
        <begin position="212"/>
        <end position="239"/>
    </location>
</feature>
<dbReference type="PROSITE" id="PS51257">
    <property type="entry name" value="PROKAR_LIPOPROTEIN"/>
    <property type="match status" value="1"/>
</dbReference>
<name>A0A0K3CBX2_RHOTO</name>
<evidence type="ECO:0000313" key="2">
    <source>
        <dbReference type="EMBL" id="CTR04641.1"/>
    </source>
</evidence>
<gene>
    <name evidence="2" type="primary">FGENESH: predicted gene_1.502</name>
    <name evidence="2" type="ORF">BN2166_0005020</name>
</gene>
<organism evidence="2 3">
    <name type="scientific">Rhodotorula toruloides</name>
    <name type="common">Yeast</name>
    <name type="synonym">Rhodosporidium toruloides</name>
    <dbReference type="NCBI Taxonomy" id="5286"/>
    <lineage>
        <taxon>Eukaryota</taxon>
        <taxon>Fungi</taxon>
        <taxon>Dikarya</taxon>
        <taxon>Basidiomycota</taxon>
        <taxon>Pucciniomycotina</taxon>
        <taxon>Microbotryomycetes</taxon>
        <taxon>Sporidiobolales</taxon>
        <taxon>Sporidiobolaceae</taxon>
        <taxon>Rhodotorula</taxon>
    </lineage>
</organism>
<proteinExistence type="predicted"/>
<sequence length="688" mass="76975">MPVGARVLAGLPSFAACARLSPSPAHSSLSPGRRNRLDKLNHERPRRECSAMYPEPHERDWSQAHHTLRTNSPLHRQFNFVLAEFRETFCEIARAQHPRLTRTNTESTSEQRLASKRARAEAVRAAEAAFSAWYEPLQRATMETHAWTKLFWPSFRHGGDDNRKKAIAELDGWYKYVKANPNTYPSPASLPPLTDSEAFPIIAAALSSAAKQDKQVTSTEEEDRYPSQPSQHSLAASHRRISHRQQAIYGISQRSFARAGRGFALLSCRDGRGSLRTSRRRSTTGGSCENARCTVIESNAPSSGVSFILPPQVAQLEPNLLRPQLGGQSLPLPPRADLEEPLSNDAGHCKRPIPFASVVRSVWELGDMVGEYELMRSGRRVKAMGTIEAGRRRCRRSTLAVLSSSSLPPASYCYCLARCTVRLSHSACGQKIPTQRWLSSLVFLLASLPSLPPSSRLLLLRGLAKPPKSPPAPTRACAYLPLFFHSLPFPQLLHGSTMPAPHYRDWSQATVELRGGHGHNPARLRFEAIMDEMRTWFRARATTLPKPMKKGVSRKALADDEFFAWNKPFFHDVGSETEWKGLFVTHVGGDKRAKAVAELDGWFQYVKEHEEEYPSPASLPRLTDHKAFPIIAAALASIGIIHHEPIMLTEEDRYLQQQHSLAVSHRRLSHRQQAIYGISQRSFARAGF</sequence>
<dbReference type="AlphaFoldDB" id="A0A0K3CBX2"/>
<evidence type="ECO:0000256" key="1">
    <source>
        <dbReference type="SAM" id="MobiDB-lite"/>
    </source>
</evidence>
<evidence type="ECO:0000313" key="3">
    <source>
        <dbReference type="Proteomes" id="UP000199069"/>
    </source>
</evidence>
<dbReference type="EMBL" id="CWKI01000001">
    <property type="protein sequence ID" value="CTR04641.1"/>
    <property type="molecule type" value="Genomic_DNA"/>
</dbReference>
<reference evidence="2 3" key="1">
    <citation type="submission" date="2015-07" db="EMBL/GenBank/DDBJ databases">
        <authorList>
            <person name="Cajimat M.N.B."/>
            <person name="Milazzo M.L."/>
            <person name="Fulhorst C.F."/>
        </authorList>
    </citation>
    <scope>NUCLEOTIDE SEQUENCE [LARGE SCALE GENOMIC DNA]</scope>
    <source>
        <strain evidence="2">Single colony</strain>
    </source>
</reference>
<keyword evidence="3" id="KW-1185">Reference proteome</keyword>
<accession>A0A0K3CBX2</accession>
<dbReference type="Proteomes" id="UP000199069">
    <property type="component" value="Unassembled WGS sequence"/>
</dbReference>